<accession>A0A8S5V3F1</accession>
<protein>
    <submittedName>
        <fullName evidence="2">Uncharacterized protein</fullName>
    </submittedName>
</protein>
<sequence>MTRPTVSRRRHSSRPGPGSWPTEAHGEAGRAGLCAPRRC</sequence>
<dbReference type="EMBL" id="BK016187">
    <property type="protein sequence ID" value="DAG01139.1"/>
    <property type="molecule type" value="Genomic_DNA"/>
</dbReference>
<reference evidence="2" key="1">
    <citation type="journal article" date="2021" name="Proc. Natl. Acad. Sci. U.S.A.">
        <title>A Catalog of Tens of Thousands of Viruses from Human Metagenomes Reveals Hidden Associations with Chronic Diseases.</title>
        <authorList>
            <person name="Tisza M.J."/>
            <person name="Buck C.B."/>
        </authorList>
    </citation>
    <scope>NUCLEOTIDE SEQUENCE</scope>
    <source>
        <strain evidence="2">CtEtC12</strain>
    </source>
</reference>
<name>A0A8S5V3F1_9CAUD</name>
<evidence type="ECO:0000256" key="1">
    <source>
        <dbReference type="SAM" id="MobiDB-lite"/>
    </source>
</evidence>
<evidence type="ECO:0000313" key="2">
    <source>
        <dbReference type="EMBL" id="DAG01139.1"/>
    </source>
</evidence>
<proteinExistence type="predicted"/>
<feature type="region of interest" description="Disordered" evidence="1">
    <location>
        <begin position="1"/>
        <end position="39"/>
    </location>
</feature>
<organism evidence="2">
    <name type="scientific">Myoviridae sp. ctEtC12</name>
    <dbReference type="NCBI Taxonomy" id="2825062"/>
    <lineage>
        <taxon>Viruses</taxon>
        <taxon>Duplodnaviria</taxon>
        <taxon>Heunggongvirae</taxon>
        <taxon>Uroviricota</taxon>
        <taxon>Caudoviricetes</taxon>
    </lineage>
</organism>
<feature type="compositionally biased region" description="Basic residues" evidence="1">
    <location>
        <begin position="1"/>
        <end position="13"/>
    </location>
</feature>